<evidence type="ECO:0000256" key="3">
    <source>
        <dbReference type="SAM" id="Phobius"/>
    </source>
</evidence>
<organism evidence="4 5">
    <name type="scientific">Bos indicus x Bos taurus</name>
    <name type="common">Hybrid cattle</name>
    <dbReference type="NCBI Taxonomy" id="30522"/>
    <lineage>
        <taxon>Eukaryota</taxon>
        <taxon>Metazoa</taxon>
        <taxon>Chordata</taxon>
        <taxon>Craniata</taxon>
        <taxon>Vertebrata</taxon>
        <taxon>Euteleostomi</taxon>
        <taxon>Mammalia</taxon>
        <taxon>Eutheria</taxon>
        <taxon>Laurasiatheria</taxon>
        <taxon>Artiodactyla</taxon>
        <taxon>Ruminantia</taxon>
        <taxon>Pecora</taxon>
        <taxon>Bovidae</taxon>
        <taxon>Bovinae</taxon>
        <taxon>Bos</taxon>
    </lineage>
</organism>
<name>A0A4W2DLC0_BOBOX</name>
<comment type="similarity">
    <text evidence="1">Belongs to the monovalent cation:proton antiporter 1 (CPA1) transporter (TC 2.A.36) family.</text>
</comment>
<sequence>MYTEEPQNEHLEDENVQSSTTPEILKATSANEHEETKETILPETEETKPQMEKKGSCPPQGTLNKAITNGAILFMIWCVVWAFSGPEVLPNGSLFGLLVIFYCALIGGKLLEVIRLPSVPEIPPLLGNISSNVLSSLRDVILGVLLGIVLGMFARHFPGSDQGKLEVKRAFLILSMCISAVLGSHRFGMNTAGGLCALVLSFTAGTGWSKEKVRVQKIIGTAWDIFQPLLFGLVGAEVSVLSLKSNAIGLSVGTMSLALLIRISFTFVLMSCAGFNFKEKIFIALSWMPKATVQVRLY</sequence>
<keyword evidence="3" id="KW-1133">Transmembrane helix</keyword>
<evidence type="ECO:0000313" key="5">
    <source>
        <dbReference type="Proteomes" id="UP000314981"/>
    </source>
</evidence>
<dbReference type="Proteomes" id="UP000314981">
    <property type="component" value="Chromosome 6"/>
</dbReference>
<feature type="transmembrane region" description="Helical" evidence="3">
    <location>
        <begin position="191"/>
        <end position="209"/>
    </location>
</feature>
<proteinExistence type="inferred from homology"/>
<keyword evidence="3" id="KW-0812">Transmembrane</keyword>
<dbReference type="GO" id="GO:0098662">
    <property type="term" value="P:inorganic cation transmembrane transport"/>
    <property type="evidence" value="ECO:0007669"/>
    <property type="project" value="TreeGrafter"/>
</dbReference>
<dbReference type="PANTHER" id="PTHR31102:SF5">
    <property type="entry name" value="SLC9B1-LIKE PROTEIN SLC9B1P1-RELATED"/>
    <property type="match status" value="1"/>
</dbReference>
<dbReference type="AlphaFoldDB" id="A0A4W2DLC0"/>
<feature type="transmembrane region" description="Helical" evidence="3">
    <location>
        <begin position="66"/>
        <end position="83"/>
    </location>
</feature>
<dbReference type="InterPro" id="IPR051843">
    <property type="entry name" value="CPA1_transporter"/>
</dbReference>
<accession>A0A4W2DLC0</accession>
<dbReference type="Ensembl" id="ENSBIXT00000041653.1">
    <property type="protein sequence ID" value="ENSBIXP00000025134.1"/>
    <property type="gene ID" value="ENSBIXG00000006752.1"/>
</dbReference>
<reference evidence="4 5" key="1">
    <citation type="submission" date="2018-11" db="EMBL/GenBank/DDBJ databases">
        <title>Haplotype-resolved cattle genomes.</title>
        <authorList>
            <person name="Low W.Y."/>
            <person name="Tearle R."/>
            <person name="Bickhart D.M."/>
            <person name="Rosen B.D."/>
            <person name="Koren S."/>
            <person name="Rhie A."/>
            <person name="Hiendleder S."/>
            <person name="Phillippy A.M."/>
            <person name="Smith T.P.L."/>
            <person name="Williams J.L."/>
        </authorList>
    </citation>
    <scope>NUCLEOTIDE SEQUENCE [LARGE SCALE GENOMIC DNA]</scope>
</reference>
<reference evidence="4" key="3">
    <citation type="submission" date="2025-09" db="UniProtKB">
        <authorList>
            <consortium name="Ensembl"/>
        </authorList>
    </citation>
    <scope>IDENTIFICATION</scope>
</reference>
<feature type="transmembrane region" description="Helical" evidence="3">
    <location>
        <begin position="95"/>
        <end position="116"/>
    </location>
</feature>
<feature type="transmembrane region" description="Helical" evidence="3">
    <location>
        <begin position="255"/>
        <end position="277"/>
    </location>
</feature>
<protein>
    <submittedName>
        <fullName evidence="4">Uncharacterized protein</fullName>
    </submittedName>
</protein>
<keyword evidence="5" id="KW-1185">Reference proteome</keyword>
<evidence type="ECO:0000313" key="4">
    <source>
        <dbReference type="Ensembl" id="ENSBIXP00000025134.1"/>
    </source>
</evidence>
<evidence type="ECO:0000256" key="1">
    <source>
        <dbReference type="ARBA" id="ARBA00007367"/>
    </source>
</evidence>
<feature type="transmembrane region" description="Helical" evidence="3">
    <location>
        <begin position="221"/>
        <end position="243"/>
    </location>
</feature>
<dbReference type="PANTHER" id="PTHR31102">
    <property type="match status" value="1"/>
</dbReference>
<feature type="region of interest" description="Disordered" evidence="2">
    <location>
        <begin position="1"/>
        <end position="60"/>
    </location>
</feature>
<feature type="compositionally biased region" description="Basic and acidic residues" evidence="2">
    <location>
        <begin position="31"/>
        <end position="55"/>
    </location>
</feature>
<reference evidence="4" key="2">
    <citation type="submission" date="2025-08" db="UniProtKB">
        <authorList>
            <consortium name="Ensembl"/>
        </authorList>
    </citation>
    <scope>IDENTIFICATION</scope>
</reference>
<feature type="transmembrane region" description="Helical" evidence="3">
    <location>
        <begin position="136"/>
        <end position="155"/>
    </location>
</feature>
<evidence type="ECO:0000256" key="2">
    <source>
        <dbReference type="SAM" id="MobiDB-lite"/>
    </source>
</evidence>
<keyword evidence="3" id="KW-0472">Membrane</keyword>